<dbReference type="GO" id="GO:0020037">
    <property type="term" value="F:heme binding"/>
    <property type="evidence" value="ECO:0007669"/>
    <property type="project" value="InterPro"/>
</dbReference>
<evidence type="ECO:0000256" key="9">
    <source>
        <dbReference type="PIRSR" id="PIRSR000294-2"/>
    </source>
</evidence>
<evidence type="ECO:0000313" key="12">
    <source>
        <dbReference type="Proteomes" id="UP000323300"/>
    </source>
</evidence>
<evidence type="ECO:0000256" key="7">
    <source>
        <dbReference type="ARBA" id="ARBA00023004"/>
    </source>
</evidence>
<gene>
    <name evidence="11" type="ORF">SAMN04488498_101174</name>
</gene>
<feature type="binding site" description="axial binding residue" evidence="9">
    <location>
        <position position="268"/>
    </location>
    <ligand>
        <name>heme c</name>
        <dbReference type="ChEBI" id="CHEBI:61717"/>
        <label>2</label>
    </ligand>
    <ligandPart>
        <name>Fe</name>
        <dbReference type="ChEBI" id="CHEBI:18248"/>
    </ligandPart>
</feature>
<keyword evidence="5" id="KW-0574">Periplasm</keyword>
<keyword evidence="4" id="KW-0732">Signal</keyword>
<dbReference type="InterPro" id="IPR036909">
    <property type="entry name" value="Cyt_c-like_dom_sf"/>
</dbReference>
<dbReference type="GO" id="GO:0009055">
    <property type="term" value="F:electron transfer activity"/>
    <property type="evidence" value="ECO:0007669"/>
    <property type="project" value="InterPro"/>
</dbReference>
<comment type="subcellular location">
    <subcellularLocation>
        <location evidence="1">Periplasm</location>
    </subcellularLocation>
</comment>
<evidence type="ECO:0000256" key="1">
    <source>
        <dbReference type="ARBA" id="ARBA00004418"/>
    </source>
</evidence>
<dbReference type="PROSITE" id="PS51007">
    <property type="entry name" value="CYTC"/>
    <property type="match status" value="1"/>
</dbReference>
<comment type="PTM">
    <text evidence="8">Binds 2 heme groups per subunit.</text>
</comment>
<dbReference type="PROSITE" id="PS51257">
    <property type="entry name" value="PROKAR_LIPOPROTEIN"/>
    <property type="match status" value="1"/>
</dbReference>
<dbReference type="GO" id="GO:0004130">
    <property type="term" value="F:cytochrome-c peroxidase activity"/>
    <property type="evidence" value="ECO:0007669"/>
    <property type="project" value="TreeGrafter"/>
</dbReference>
<dbReference type="PANTHER" id="PTHR30600">
    <property type="entry name" value="CYTOCHROME C PEROXIDASE-RELATED"/>
    <property type="match status" value="1"/>
</dbReference>
<dbReference type="OrthoDB" id="9805202at2"/>
<keyword evidence="11" id="KW-0575">Peroxidase</keyword>
<sequence>MRAASTRFRLGAFVAVSMLVTGCQPTEFSDAEKQTIASLALSALPPLPDDPTNKVANDPAAAALGATLFFDTRMSANGAVSCSTCHLIDRQFQDDLPLAKGIGTTNRRTMPLAGVAWSPWFFWDGRRDSLWAQALVPMENPVEHGGNRAAFAHFIAANFHDRYERIFGPLPDLSGVPANAGPLGDAAEKAAWDTMTDAQRGDVDRIFSNIGKMIATFERSIAPKETRFDRFAAALAAGKEPQGDAAFSNEEMLGLKLFIGKANCVTCHNGARFTDNHFHNTGVPVVAGLPEDLGRETAVKEVAADPFNCLGKFSDAGPAACGELRFMVTAGEALTRAYKTPSLRGAADRPPYMHAGQIETLEAVLDHYATAPAAPSGTSEVHPVTLSERERGALIAFLRALSG</sequence>
<feature type="binding site" description="axial binding residue" evidence="9">
    <location>
        <position position="86"/>
    </location>
    <ligand>
        <name>heme c</name>
        <dbReference type="ChEBI" id="CHEBI:61717"/>
        <label>1</label>
    </ligand>
    <ligandPart>
        <name>Fe</name>
        <dbReference type="ChEBI" id="CHEBI:18248"/>
    </ligandPart>
</feature>
<dbReference type="GO" id="GO:0042597">
    <property type="term" value="C:periplasmic space"/>
    <property type="evidence" value="ECO:0007669"/>
    <property type="project" value="UniProtKB-SubCell"/>
</dbReference>
<evidence type="ECO:0000256" key="8">
    <source>
        <dbReference type="PIRSR" id="PIRSR000294-1"/>
    </source>
</evidence>
<evidence type="ECO:0000256" key="5">
    <source>
        <dbReference type="ARBA" id="ARBA00022764"/>
    </source>
</evidence>
<keyword evidence="7 9" id="KW-0408">Iron</keyword>
<feature type="binding site" description="covalent" evidence="8">
    <location>
        <position position="85"/>
    </location>
    <ligand>
        <name>heme c</name>
        <dbReference type="ChEBI" id="CHEBI:61717"/>
        <label>1</label>
    </ligand>
</feature>
<dbReference type="InterPro" id="IPR004852">
    <property type="entry name" value="Di-haem_cyt_c_peroxidsae"/>
</dbReference>
<organism evidence="11 12">
    <name type="scientific">Neomesorhizobium albiziae</name>
    <dbReference type="NCBI Taxonomy" id="335020"/>
    <lineage>
        <taxon>Bacteria</taxon>
        <taxon>Pseudomonadati</taxon>
        <taxon>Pseudomonadota</taxon>
        <taxon>Alphaproteobacteria</taxon>
        <taxon>Hyphomicrobiales</taxon>
        <taxon>Phyllobacteriaceae</taxon>
        <taxon>Neomesorhizobium</taxon>
    </lineage>
</organism>
<feature type="domain" description="Cytochrome c" evidence="10">
    <location>
        <begin position="249"/>
        <end position="402"/>
    </location>
</feature>
<evidence type="ECO:0000313" key="11">
    <source>
        <dbReference type="EMBL" id="SFJ89784.1"/>
    </source>
</evidence>
<keyword evidence="6" id="KW-0560">Oxidoreductase</keyword>
<dbReference type="Gene3D" id="1.10.760.10">
    <property type="entry name" value="Cytochrome c-like domain"/>
    <property type="match status" value="2"/>
</dbReference>
<dbReference type="Pfam" id="PF03150">
    <property type="entry name" value="CCP_MauG"/>
    <property type="match status" value="1"/>
</dbReference>
<evidence type="ECO:0000256" key="6">
    <source>
        <dbReference type="ARBA" id="ARBA00023002"/>
    </source>
</evidence>
<proteinExistence type="predicted"/>
<reference evidence="11 12" key="1">
    <citation type="submission" date="2016-10" db="EMBL/GenBank/DDBJ databases">
        <authorList>
            <person name="Varghese N."/>
            <person name="Submissions S."/>
        </authorList>
    </citation>
    <scope>NUCLEOTIDE SEQUENCE [LARGE SCALE GENOMIC DNA]</scope>
    <source>
        <strain evidence="11 12">DSM 21822</strain>
    </source>
</reference>
<protein>
    <submittedName>
        <fullName evidence="11">Cytochrome c peroxidase</fullName>
    </submittedName>
</protein>
<dbReference type="PANTHER" id="PTHR30600:SF10">
    <property type="entry name" value="BLL6722 PROTEIN"/>
    <property type="match status" value="1"/>
</dbReference>
<evidence type="ECO:0000256" key="2">
    <source>
        <dbReference type="ARBA" id="ARBA00022617"/>
    </source>
</evidence>
<keyword evidence="12" id="KW-1185">Reference proteome</keyword>
<feature type="binding site" description="covalent" evidence="8">
    <location>
        <position position="82"/>
    </location>
    <ligand>
        <name>heme c</name>
        <dbReference type="ChEBI" id="CHEBI:61717"/>
        <label>1</label>
    </ligand>
</feature>
<keyword evidence="3 9" id="KW-0479">Metal-binding</keyword>
<dbReference type="Proteomes" id="UP000323300">
    <property type="component" value="Unassembled WGS sequence"/>
</dbReference>
<evidence type="ECO:0000256" key="3">
    <source>
        <dbReference type="ARBA" id="ARBA00022723"/>
    </source>
</evidence>
<dbReference type="InterPro" id="IPR009056">
    <property type="entry name" value="Cyt_c-like_dom"/>
</dbReference>
<dbReference type="EMBL" id="FOSL01000001">
    <property type="protein sequence ID" value="SFJ89784.1"/>
    <property type="molecule type" value="Genomic_DNA"/>
</dbReference>
<evidence type="ECO:0000256" key="4">
    <source>
        <dbReference type="ARBA" id="ARBA00022729"/>
    </source>
</evidence>
<dbReference type="InterPro" id="IPR026259">
    <property type="entry name" value="MauG/Cytc_peroxidase"/>
</dbReference>
<evidence type="ECO:0000259" key="10">
    <source>
        <dbReference type="PROSITE" id="PS51007"/>
    </source>
</evidence>
<keyword evidence="2 8" id="KW-0349">Heme</keyword>
<feature type="binding site" description="covalent" evidence="8">
    <location>
        <position position="267"/>
    </location>
    <ligand>
        <name>heme c</name>
        <dbReference type="ChEBI" id="CHEBI:61717"/>
        <label>2</label>
    </ligand>
</feature>
<dbReference type="InterPro" id="IPR051395">
    <property type="entry name" value="Cytochrome_c_Peroxidase/MauG"/>
</dbReference>
<dbReference type="AlphaFoldDB" id="A0A1I3V271"/>
<dbReference type="GO" id="GO:0046872">
    <property type="term" value="F:metal ion binding"/>
    <property type="evidence" value="ECO:0007669"/>
    <property type="project" value="UniProtKB-KW"/>
</dbReference>
<comment type="cofactor">
    <cofactor evidence="8">
        <name>heme</name>
        <dbReference type="ChEBI" id="CHEBI:30413"/>
    </cofactor>
    <text evidence="8">Binds 2 heme groups.</text>
</comment>
<dbReference type="PIRSF" id="PIRSF000294">
    <property type="entry name" value="Cytochrome-c_peroxidase"/>
    <property type="match status" value="1"/>
</dbReference>
<name>A0A1I3V271_9HYPH</name>
<feature type="binding site" description="covalent" evidence="8">
    <location>
        <position position="264"/>
    </location>
    <ligand>
        <name>heme c</name>
        <dbReference type="ChEBI" id="CHEBI:61717"/>
        <label>2</label>
    </ligand>
</feature>
<accession>A0A1I3V271</accession>
<dbReference type="RefSeq" id="WP_149757323.1">
    <property type="nucleotide sequence ID" value="NZ_BSPE01000002.1"/>
</dbReference>
<dbReference type="SUPFAM" id="SSF46626">
    <property type="entry name" value="Cytochrome c"/>
    <property type="match status" value="2"/>
</dbReference>